<dbReference type="GO" id="GO:0008295">
    <property type="term" value="P:spermidine biosynthetic process"/>
    <property type="evidence" value="ECO:0007669"/>
    <property type="project" value="UniProtKB-UniRule"/>
</dbReference>
<evidence type="ECO:0000256" key="2">
    <source>
        <dbReference type="ARBA" id="ARBA00022679"/>
    </source>
</evidence>
<evidence type="ECO:0000256" key="4">
    <source>
        <dbReference type="HAMAP-Rule" id="MF_00198"/>
    </source>
</evidence>
<dbReference type="CDD" id="cd02440">
    <property type="entry name" value="AdoMet_MTases"/>
    <property type="match status" value="1"/>
</dbReference>
<comment type="subunit">
    <text evidence="4">Homodimer or homotetramer.</text>
</comment>
<evidence type="ECO:0000259" key="8">
    <source>
        <dbReference type="PROSITE" id="PS51006"/>
    </source>
</evidence>
<sequence>MNIWFTEEQSSSLRLSLKIKDVLYSVKTPYQNLVVIDTEQYGRALVLDDIVQTTEKDEFFYHEMITHVPMFTHPNPQRVLIIGGGDGGVVREVLKHRSVQQVTLVDIDEEVIKASKLFLPTISSGLSNPIVDIVCTDGIKFIKEKKDFYDVIIVDSTDPIGPAVGLFNKDFYTNTFEALKKDGILTVQSESPIINKNITVDIFKTIKDIYPLTYMYTGIVPTYQGGLWCFTLGSKLYNPLKTSINDFKLETKYFNPDIFKSCFALPSFIKIMLEGD</sequence>
<dbReference type="PANTHER" id="PTHR11558">
    <property type="entry name" value="SPERMIDINE/SPERMINE SYNTHASE"/>
    <property type="match status" value="1"/>
</dbReference>
<dbReference type="InterPro" id="IPR030373">
    <property type="entry name" value="PABS_CS"/>
</dbReference>
<feature type="binding site" evidence="4">
    <location>
        <position position="106"/>
    </location>
    <ligand>
        <name>S-methyl-5'-thioadenosine</name>
        <dbReference type="ChEBI" id="CHEBI:17509"/>
    </ligand>
</feature>
<feature type="binding site" evidence="4">
    <location>
        <position position="162"/>
    </location>
    <ligand>
        <name>S-methyl-5'-thioadenosine</name>
        <dbReference type="ChEBI" id="CHEBI:17509"/>
    </ligand>
</feature>
<dbReference type="NCBIfam" id="TIGR00417">
    <property type="entry name" value="speE"/>
    <property type="match status" value="1"/>
</dbReference>
<dbReference type="InterPro" id="IPR030374">
    <property type="entry name" value="PABS"/>
</dbReference>
<dbReference type="InterPro" id="IPR035246">
    <property type="entry name" value="Spermidine_synt_N"/>
</dbReference>
<comment type="pathway">
    <text evidence="4">Amine and polyamine biosynthesis; spermidine biosynthesis; spermidine from putrescine: step 1/1.</text>
</comment>
<evidence type="ECO:0000256" key="3">
    <source>
        <dbReference type="ARBA" id="ARBA00023115"/>
    </source>
</evidence>
<gene>
    <name evidence="4 9" type="primary">speE</name>
    <name evidence="9" type="ORF">FWJ32_11975</name>
</gene>
<evidence type="ECO:0000256" key="7">
    <source>
        <dbReference type="RuleBase" id="RU003837"/>
    </source>
</evidence>
<dbReference type="PANTHER" id="PTHR11558:SF11">
    <property type="entry name" value="SPERMIDINE SYNTHASE"/>
    <property type="match status" value="1"/>
</dbReference>
<comment type="similarity">
    <text evidence="1 4 6">Belongs to the spermidine/spermine synthase family.</text>
</comment>
<dbReference type="Pfam" id="PF01564">
    <property type="entry name" value="Spermine_synth"/>
    <property type="match status" value="1"/>
</dbReference>
<organism evidence="9 10">
    <name type="scientific">Calorimonas adulescens</name>
    <dbReference type="NCBI Taxonomy" id="2606906"/>
    <lineage>
        <taxon>Bacteria</taxon>
        <taxon>Bacillati</taxon>
        <taxon>Bacillota</taxon>
        <taxon>Clostridia</taxon>
        <taxon>Thermoanaerobacterales</taxon>
        <taxon>Thermoanaerobacteraceae</taxon>
        <taxon>Calorimonas</taxon>
    </lineage>
</organism>
<evidence type="ECO:0000256" key="1">
    <source>
        <dbReference type="ARBA" id="ARBA00007867"/>
    </source>
</evidence>
<feature type="binding site" evidence="4">
    <location>
        <position position="31"/>
    </location>
    <ligand>
        <name>S-methyl-5'-thioadenosine</name>
        <dbReference type="ChEBI" id="CHEBI:17509"/>
    </ligand>
</feature>
<dbReference type="AlphaFoldDB" id="A0A5D8QBX5"/>
<dbReference type="InterPro" id="IPR037163">
    <property type="entry name" value="Spermidine_synt_N_sf"/>
</dbReference>
<dbReference type="InterPro" id="IPR001045">
    <property type="entry name" value="Spermi_synthase"/>
</dbReference>
<feature type="binding site" evidence="4">
    <location>
        <position position="86"/>
    </location>
    <ligand>
        <name>spermidine</name>
        <dbReference type="ChEBI" id="CHEBI:57834"/>
    </ligand>
</feature>
<dbReference type="EMBL" id="VTPS01000023">
    <property type="protein sequence ID" value="TZE80818.1"/>
    <property type="molecule type" value="Genomic_DNA"/>
</dbReference>
<dbReference type="Gene3D" id="2.30.140.10">
    <property type="entry name" value="Spermidine synthase, tetramerisation domain"/>
    <property type="match status" value="1"/>
</dbReference>
<keyword evidence="3 4" id="KW-0620">Polyamine biosynthesis</keyword>
<dbReference type="SUPFAM" id="SSF53335">
    <property type="entry name" value="S-adenosyl-L-methionine-dependent methyltransferases"/>
    <property type="match status" value="1"/>
</dbReference>
<comment type="function">
    <text evidence="4">Catalyzes the irreversible transfer of a propylamine group from the amino donor S-adenosylmethioninamine (decarboxy-AdoMet) to putrescine (1,4-diaminobutane) to yield spermidine.</text>
</comment>
<dbReference type="PROSITE" id="PS01330">
    <property type="entry name" value="PABS_1"/>
    <property type="match status" value="1"/>
</dbReference>
<evidence type="ECO:0000256" key="6">
    <source>
        <dbReference type="RuleBase" id="RU003836"/>
    </source>
</evidence>
<feature type="binding site" evidence="4">
    <location>
        <begin position="155"/>
        <end position="158"/>
    </location>
    <ligand>
        <name>spermidine</name>
        <dbReference type="ChEBI" id="CHEBI:57834"/>
    </ligand>
</feature>
<dbReference type="RefSeq" id="WP_149546198.1">
    <property type="nucleotide sequence ID" value="NZ_VTPS01000023.1"/>
</dbReference>
<feature type="binding site" evidence="4">
    <location>
        <begin position="137"/>
        <end position="138"/>
    </location>
    <ligand>
        <name>S-methyl-5'-thioadenosine</name>
        <dbReference type="ChEBI" id="CHEBI:17509"/>
    </ligand>
</feature>
<evidence type="ECO:0000313" key="9">
    <source>
        <dbReference type="EMBL" id="TZE80818.1"/>
    </source>
</evidence>
<comment type="catalytic activity">
    <reaction evidence="4 7">
        <text>S-adenosyl 3-(methylsulfanyl)propylamine + putrescine = S-methyl-5'-thioadenosine + spermidine + H(+)</text>
        <dbReference type="Rhea" id="RHEA:12721"/>
        <dbReference type="ChEBI" id="CHEBI:15378"/>
        <dbReference type="ChEBI" id="CHEBI:17509"/>
        <dbReference type="ChEBI" id="CHEBI:57443"/>
        <dbReference type="ChEBI" id="CHEBI:57834"/>
        <dbReference type="ChEBI" id="CHEBI:326268"/>
        <dbReference type="EC" id="2.5.1.16"/>
    </reaction>
</comment>
<dbReference type="HAMAP" id="MF_00198">
    <property type="entry name" value="Spermidine_synth"/>
    <property type="match status" value="1"/>
</dbReference>
<proteinExistence type="inferred from homology"/>
<dbReference type="UniPathway" id="UPA00248">
    <property type="reaction ID" value="UER00314"/>
</dbReference>
<dbReference type="Gene3D" id="3.40.50.150">
    <property type="entry name" value="Vaccinia Virus protein VP39"/>
    <property type="match status" value="1"/>
</dbReference>
<accession>A0A5D8QBX5</accession>
<dbReference type="InterPro" id="IPR029063">
    <property type="entry name" value="SAM-dependent_MTases_sf"/>
</dbReference>
<reference evidence="9 10" key="1">
    <citation type="submission" date="2019-08" db="EMBL/GenBank/DDBJ databases">
        <title>Calorimonas adulescens gen. nov., sp. nov., an anaerobic thermophilic bacterium from Sakhalin hot spring.</title>
        <authorList>
            <person name="Khomyakova M.A."/>
            <person name="Merkel A.Y."/>
            <person name="Novikov A."/>
            <person name="Bonch-Osmolovskaya E.A."/>
            <person name="Slobodkin A.I."/>
        </authorList>
    </citation>
    <scope>NUCLEOTIDE SEQUENCE [LARGE SCALE GENOMIC DNA]</scope>
    <source>
        <strain evidence="9 10">A05MB</strain>
    </source>
</reference>
<keyword evidence="4 7" id="KW-0745">Spermidine biosynthesis</keyword>
<dbReference type="GO" id="GO:0005829">
    <property type="term" value="C:cytosol"/>
    <property type="evidence" value="ECO:0007669"/>
    <property type="project" value="TreeGrafter"/>
</dbReference>
<dbReference type="EC" id="2.5.1.16" evidence="4"/>
<keyword evidence="10" id="KW-1185">Reference proteome</keyword>
<protein>
    <recommendedName>
        <fullName evidence="4">Polyamine aminopropyltransferase</fullName>
    </recommendedName>
    <alternativeName>
        <fullName evidence="4">Putrescine aminopropyltransferase</fullName>
        <shortName evidence="4">PAPT</shortName>
    </alternativeName>
    <alternativeName>
        <fullName evidence="4">Spermidine synthase</fullName>
        <shortName evidence="4">SPDS</shortName>
        <shortName evidence="4">SPDSY</shortName>
        <ecNumber evidence="4">2.5.1.16</ecNumber>
    </alternativeName>
</protein>
<feature type="binding site" evidence="4">
    <location>
        <position position="62"/>
    </location>
    <ligand>
        <name>spermidine</name>
        <dbReference type="ChEBI" id="CHEBI:57834"/>
    </ligand>
</feature>
<name>A0A5D8QBX5_9THEO</name>
<feature type="active site" description="Proton acceptor" evidence="4 5">
    <location>
        <position position="155"/>
    </location>
</feature>
<dbReference type="Pfam" id="PF17284">
    <property type="entry name" value="Spermine_synt_N"/>
    <property type="match status" value="1"/>
</dbReference>
<dbReference type="PROSITE" id="PS51006">
    <property type="entry name" value="PABS_2"/>
    <property type="match status" value="1"/>
</dbReference>
<dbReference type="NCBIfam" id="NF002010">
    <property type="entry name" value="PRK00811.1"/>
    <property type="match status" value="1"/>
</dbReference>
<evidence type="ECO:0000313" key="10">
    <source>
        <dbReference type="Proteomes" id="UP000322976"/>
    </source>
</evidence>
<feature type="domain" description="PABS" evidence="8">
    <location>
        <begin position="2"/>
        <end position="235"/>
    </location>
</feature>
<evidence type="ECO:0000256" key="5">
    <source>
        <dbReference type="PROSITE-ProRule" id="PRU00354"/>
    </source>
</evidence>
<dbReference type="Proteomes" id="UP000322976">
    <property type="component" value="Unassembled WGS sequence"/>
</dbReference>
<comment type="caution">
    <text evidence="9">The sequence shown here is derived from an EMBL/GenBank/DDBJ whole genome shotgun (WGS) entry which is preliminary data.</text>
</comment>
<keyword evidence="2 4" id="KW-0808">Transferase</keyword>
<dbReference type="GO" id="GO:0004766">
    <property type="term" value="F:spermidine synthase activity"/>
    <property type="evidence" value="ECO:0007669"/>
    <property type="project" value="UniProtKB-UniRule"/>
</dbReference>